<reference evidence="3 4" key="1">
    <citation type="submission" date="2020-04" db="EMBL/GenBank/DDBJ databases">
        <title>Molecular characterization of pseudomonads from Agaricus bisporus reveal novel blotch 2 pathogens in Western Europe.</title>
        <authorList>
            <person name="Taparia T."/>
            <person name="Krijger M."/>
            <person name="Haynes E."/>
            <person name="Elpinstone J.G."/>
            <person name="Noble R."/>
            <person name="Van Der Wolf J."/>
        </authorList>
    </citation>
    <scope>NUCLEOTIDE SEQUENCE [LARGE SCALE GENOMIC DNA]</scope>
    <source>
        <strain evidence="3 4">F1001</strain>
    </source>
</reference>
<name>A0A7Y7WDH5_9PSED</name>
<gene>
    <name evidence="3" type="ORF">HX829_10665</name>
</gene>
<evidence type="ECO:0000259" key="2">
    <source>
        <dbReference type="Pfam" id="PF20249"/>
    </source>
</evidence>
<feature type="chain" id="PRO_5030864298" description="Toxin VasX N-terminal region domain-containing protein" evidence="1">
    <location>
        <begin position="24"/>
        <end position="902"/>
    </location>
</feature>
<sequence length="902" mass="99599">MSKYTFKPATCPLLAAVFPLRYAIGPSLPLDLSGHGVKPLSGYFPALGKGAENTSGRPMNYTARLLRDGWLYVWQTNINMMIEFQVTGALLKETPRGGSVIDPRHKPYFMLRAGAPAMMVWSPIRWSDGQFDTAKTDPTRRESVMRTFTPGVTPMSGPAQKIHESIGDYMDLDGYGWSQDPVSQPPDWLKALEDMNACEFQTYAVVDDTWGVLQDLARLLQVQMAAFEERRKERSEDWAIAGLIRSLSESDEQIRKVLPGATRYHLLERTWKEHDDETQGYEMDLRYISELWGAWFETLGLKSPATLATACEHFDITQPAALEALGEEFALACAGASSTSFGVKKLSKALDPDRATEKPWLIWALLGLPNEPGLSEIKRLIDTGDAFKDSAQSLLKLSFKFAQAIRLSHIFNTGADNLAQQNPARITEELFAALSPVFAAQLQKNLEVPSNITRLYMSAALNRSQQRIDLIAAMPGQVARWLSDLMETRAIVPASTSPLKPIVEATQQALPFFYLTPVAQAGAIGKNLPSIAHLIRPETDLNNLLKLSKEAIADAPLKSLVLVVAGMSFFWSTDQFLDDDSAKNTANLLGATTAVLAAASALMQKIADTKWESTVATTGLKSNASRLTLASALKLGSRTALALSMASAFDILVFGMETLEAYSSGDFDTAVINGGLTIASAANFAIYVKTYRALRAARAAVIAGEATTIARGLSQVPHLAIKALGITILIVGGVLARLYTQDSPLEKWLKSTRFGTSPARWAGDYKKSVNEVYKIIFPICFDAHRISEINPYSGTLQSTYLLLRLPGKTELRDEMIRFEGIEIWGTLYEQKEPSKKVLWTGNSFERHSGTRVIEKPNMTTYRRVYHTNSAGWTLTKIKGQLFYSPLENLTLLPIDIEELVWI</sequence>
<proteinExistence type="predicted"/>
<dbReference type="RefSeq" id="WP_177144041.1">
    <property type="nucleotide sequence ID" value="NZ_JACAPU010000013.1"/>
</dbReference>
<accession>A0A7Y7WDH5</accession>
<dbReference type="Proteomes" id="UP000582981">
    <property type="component" value="Unassembled WGS sequence"/>
</dbReference>
<feature type="domain" description="Toxin VasX N-terminal region" evidence="2">
    <location>
        <begin position="16"/>
        <end position="151"/>
    </location>
</feature>
<organism evidence="3 4">
    <name type="scientific">Pseudomonas gingeri</name>
    <dbReference type="NCBI Taxonomy" id="117681"/>
    <lineage>
        <taxon>Bacteria</taxon>
        <taxon>Pseudomonadati</taxon>
        <taxon>Pseudomonadota</taxon>
        <taxon>Gammaproteobacteria</taxon>
        <taxon>Pseudomonadales</taxon>
        <taxon>Pseudomonadaceae</taxon>
        <taxon>Pseudomonas</taxon>
    </lineage>
</organism>
<dbReference type="AlphaFoldDB" id="A0A7Y7WDH5"/>
<keyword evidence="1" id="KW-0732">Signal</keyword>
<dbReference type="CDD" id="cd20708">
    <property type="entry name" value="MIX_IV"/>
    <property type="match status" value="1"/>
</dbReference>
<comment type="caution">
    <text evidence="3">The sequence shown here is derived from an EMBL/GenBank/DDBJ whole genome shotgun (WGS) entry which is preliminary data.</text>
</comment>
<dbReference type="Pfam" id="PF20249">
    <property type="entry name" value="VasX_N"/>
    <property type="match status" value="1"/>
</dbReference>
<protein>
    <recommendedName>
        <fullName evidence="2">Toxin VasX N-terminal region domain-containing protein</fullName>
    </recommendedName>
</protein>
<evidence type="ECO:0000256" key="1">
    <source>
        <dbReference type="SAM" id="SignalP"/>
    </source>
</evidence>
<dbReference type="EMBL" id="JACAPU010000013">
    <property type="protein sequence ID" value="NWB46958.1"/>
    <property type="molecule type" value="Genomic_DNA"/>
</dbReference>
<feature type="signal peptide" evidence="1">
    <location>
        <begin position="1"/>
        <end position="23"/>
    </location>
</feature>
<dbReference type="InterPro" id="IPR046864">
    <property type="entry name" value="VasX_N"/>
</dbReference>
<evidence type="ECO:0000313" key="4">
    <source>
        <dbReference type="Proteomes" id="UP000582981"/>
    </source>
</evidence>
<evidence type="ECO:0000313" key="3">
    <source>
        <dbReference type="EMBL" id="NWB46958.1"/>
    </source>
</evidence>